<keyword evidence="4" id="KW-1133">Transmembrane helix</keyword>
<dbReference type="PROSITE" id="PS50111">
    <property type="entry name" value="CHEMOTAXIS_TRANSDUC_2"/>
    <property type="match status" value="1"/>
</dbReference>
<protein>
    <submittedName>
        <fullName evidence="6">Chemotaxis protein</fullName>
    </submittedName>
</protein>
<feature type="transmembrane region" description="Helical" evidence="4">
    <location>
        <begin position="153"/>
        <end position="172"/>
    </location>
</feature>
<comment type="similarity">
    <text evidence="2">Belongs to the methyl-accepting chemotaxis (MCP) protein family.</text>
</comment>
<dbReference type="PANTHER" id="PTHR43531:SF11">
    <property type="entry name" value="METHYL-ACCEPTING CHEMOTAXIS PROTEIN 3"/>
    <property type="match status" value="1"/>
</dbReference>
<dbReference type="EMBL" id="PGFS01000001">
    <property type="protein sequence ID" value="MDH4572735.1"/>
    <property type="molecule type" value="Genomic_DNA"/>
</dbReference>
<dbReference type="InterPro" id="IPR004089">
    <property type="entry name" value="MCPsignal_dom"/>
</dbReference>
<feature type="domain" description="Methyl-accepting transducer" evidence="5">
    <location>
        <begin position="233"/>
        <end position="462"/>
    </location>
</feature>
<sequence length="516" mass="55512">MDSSASPRDLLAGIYVRANRLTALLLVVLGAATLGMAAVHGLWWPAIVVGLPASIVPIVMIRCWPTALTTRLCVATAFMVHAGLQIHLLLGMIEGHFVIFVLLSILLAYRDWRVLACGAGVIAGHHLLFCYLQHQGWDIYVMPQSHMMAYLPMVLIHAAYVIVQTVVLGFLARQMARDAISAEELSRLSRHIGRREGIFDLGFDDTTMRSHVGSEFKRTMQVVRATLGRVKTTLVEVAAVSTTINHGNDELADRNRRQETALVRTQGKLEAIGGSVQENSDHAQRASMLASEAGDVADEGQRMVNALTGAMHQLRESSNKITEITDLIDSIAFQTNILALNAAVEAARAGESGRGFAVVAGEVQALANRSAEASRDIRALIGESRQQVVNGTARAEDVARTMTDMLGRTNDVARLIDGISQACCRQSDDIGEVNADLRGIAQDTEENGSLVESVSHASERLHQQSSLLDEAVSSFDLGKTIEVAASAPSNCSLAEAGTRRKQAFPQVTGHTPATAG</sequence>
<keyword evidence="4" id="KW-0812">Transmembrane</keyword>
<proteinExistence type="inferred from homology"/>
<dbReference type="SMART" id="SM00283">
    <property type="entry name" value="MA"/>
    <property type="match status" value="1"/>
</dbReference>
<evidence type="ECO:0000256" key="2">
    <source>
        <dbReference type="ARBA" id="ARBA00029447"/>
    </source>
</evidence>
<keyword evidence="1" id="KW-0145">Chemotaxis</keyword>
<keyword evidence="4" id="KW-0472">Membrane</keyword>
<dbReference type="PANTHER" id="PTHR43531">
    <property type="entry name" value="PROTEIN ICFG"/>
    <property type="match status" value="1"/>
</dbReference>
<dbReference type="Proteomes" id="UP001162135">
    <property type="component" value="Unassembled WGS sequence"/>
</dbReference>
<reference evidence="6" key="2">
    <citation type="submission" date="2017-11" db="EMBL/GenBank/DDBJ databases">
        <authorList>
            <person name="Das S.K."/>
        </authorList>
    </citation>
    <scope>NUCLEOTIDE SEQUENCE</scope>
    <source>
        <strain evidence="6">S4-41</strain>
    </source>
</reference>
<evidence type="ECO:0000259" key="5">
    <source>
        <dbReference type="PROSITE" id="PS50111"/>
    </source>
</evidence>
<feature type="transmembrane region" description="Helical" evidence="4">
    <location>
        <begin position="86"/>
        <end position="106"/>
    </location>
</feature>
<accession>A0ABT6I616</accession>
<dbReference type="Pfam" id="PF00015">
    <property type="entry name" value="MCPsignal"/>
    <property type="match status" value="1"/>
</dbReference>
<keyword evidence="3" id="KW-0807">Transducer</keyword>
<evidence type="ECO:0000256" key="3">
    <source>
        <dbReference type="PROSITE-ProRule" id="PRU00284"/>
    </source>
</evidence>
<evidence type="ECO:0000256" key="1">
    <source>
        <dbReference type="ARBA" id="ARBA00022500"/>
    </source>
</evidence>
<reference evidence="6" key="1">
    <citation type="journal article" date="2015" name="Antonie Van Leeuwenhoek">
        <title>Comparative 16S rRNA signatures and multilocus sequence analysis for the genus Salinicola and description of Salinicola acroporae sp. nov., isolated from coral Acropora digitifera.</title>
        <authorList>
            <person name="Lepcha R.T."/>
            <person name="Poddar A."/>
            <person name="Schumann P."/>
            <person name="Das S.K."/>
        </authorList>
    </citation>
    <scope>NUCLEOTIDE SEQUENCE</scope>
    <source>
        <strain evidence="6">S4-41</strain>
    </source>
</reference>
<dbReference type="RefSeq" id="WP_110717038.1">
    <property type="nucleotide sequence ID" value="NZ_PGFS01000001.1"/>
</dbReference>
<feature type="transmembrane region" description="Helical" evidence="4">
    <location>
        <begin position="21"/>
        <end position="43"/>
    </location>
</feature>
<keyword evidence="7" id="KW-1185">Reference proteome</keyword>
<dbReference type="Gene3D" id="1.10.287.950">
    <property type="entry name" value="Methyl-accepting chemotaxis protein"/>
    <property type="match status" value="1"/>
</dbReference>
<feature type="transmembrane region" description="Helical" evidence="4">
    <location>
        <begin position="112"/>
        <end position="132"/>
    </location>
</feature>
<dbReference type="SUPFAM" id="SSF58104">
    <property type="entry name" value="Methyl-accepting chemotaxis protein (MCP) signaling domain"/>
    <property type="match status" value="1"/>
</dbReference>
<gene>
    <name evidence="6" type="ORF">CUR86_09915</name>
</gene>
<evidence type="ECO:0000313" key="7">
    <source>
        <dbReference type="Proteomes" id="UP001162135"/>
    </source>
</evidence>
<comment type="caution">
    <text evidence="6">The sequence shown here is derived from an EMBL/GenBank/DDBJ whole genome shotgun (WGS) entry which is preliminary data.</text>
</comment>
<evidence type="ECO:0000313" key="6">
    <source>
        <dbReference type="EMBL" id="MDH4572735.1"/>
    </source>
</evidence>
<dbReference type="InterPro" id="IPR051310">
    <property type="entry name" value="MCP_chemotaxis"/>
</dbReference>
<dbReference type="CDD" id="cd11386">
    <property type="entry name" value="MCP_signal"/>
    <property type="match status" value="1"/>
</dbReference>
<evidence type="ECO:0000256" key="4">
    <source>
        <dbReference type="SAM" id="Phobius"/>
    </source>
</evidence>
<organism evidence="6 7">
    <name type="scientific">Salinicola acroporae</name>
    <dbReference type="NCBI Taxonomy" id="1541440"/>
    <lineage>
        <taxon>Bacteria</taxon>
        <taxon>Pseudomonadati</taxon>
        <taxon>Pseudomonadota</taxon>
        <taxon>Gammaproteobacteria</taxon>
        <taxon>Oceanospirillales</taxon>
        <taxon>Halomonadaceae</taxon>
        <taxon>Salinicola</taxon>
    </lineage>
</organism>
<name>A0ABT6I616_9GAMM</name>